<feature type="compositionally biased region" description="Basic and acidic residues" evidence="1">
    <location>
        <begin position="83"/>
        <end position="98"/>
    </location>
</feature>
<proteinExistence type="predicted"/>
<reference evidence="2 3" key="3">
    <citation type="journal article" date="2013" name="Rice">
        <title>Improvement of the Oryza sativa Nipponbare reference genome using next generation sequence and optical map data.</title>
        <authorList>
            <person name="Kawahara Y."/>
            <person name="de la Bastide M."/>
            <person name="Hamilton J.P."/>
            <person name="Kanamori H."/>
            <person name="McCombie W.R."/>
            <person name="Ouyang S."/>
            <person name="Schwartz D.C."/>
            <person name="Tanaka T."/>
            <person name="Wu J."/>
            <person name="Zhou S."/>
            <person name="Childs K.L."/>
            <person name="Davidson R.M."/>
            <person name="Lin H."/>
            <person name="Quesada-Ocampo L."/>
            <person name="Vaillancourt B."/>
            <person name="Sakai H."/>
            <person name="Lee S.S."/>
            <person name="Kim J."/>
            <person name="Numa H."/>
            <person name="Itoh T."/>
            <person name="Buell C.R."/>
            <person name="Matsumoto T."/>
        </authorList>
    </citation>
    <scope>NUCLEOTIDE SEQUENCE [LARGE SCALE GENOMIC DNA]</scope>
    <source>
        <strain evidence="3">cv. Nipponbare</strain>
    </source>
</reference>
<evidence type="ECO:0000313" key="3">
    <source>
        <dbReference type="Proteomes" id="UP000059680"/>
    </source>
</evidence>
<feature type="non-terminal residue" evidence="2">
    <location>
        <position position="1"/>
    </location>
</feature>
<feature type="compositionally biased region" description="Basic and acidic residues" evidence="1">
    <location>
        <begin position="7"/>
        <end position="38"/>
    </location>
</feature>
<organism evidence="2 3">
    <name type="scientific">Oryza sativa subsp. japonica</name>
    <name type="common">Rice</name>
    <dbReference type="NCBI Taxonomy" id="39947"/>
    <lineage>
        <taxon>Eukaryota</taxon>
        <taxon>Viridiplantae</taxon>
        <taxon>Streptophyta</taxon>
        <taxon>Embryophyta</taxon>
        <taxon>Tracheophyta</taxon>
        <taxon>Spermatophyta</taxon>
        <taxon>Magnoliopsida</taxon>
        <taxon>Liliopsida</taxon>
        <taxon>Poales</taxon>
        <taxon>Poaceae</taxon>
        <taxon>BOP clade</taxon>
        <taxon>Oryzoideae</taxon>
        <taxon>Oryzeae</taxon>
        <taxon>Oryzinae</taxon>
        <taxon>Oryza</taxon>
        <taxon>Oryza sativa</taxon>
    </lineage>
</organism>
<sequence length="223" mass="24962">TNSTSQIEHKNFTSQRLRGEASQIEHKNITSQRLRGEDGFVAPKGGRGWPAADPLAGAGSAPHRPSHAPVPPSAATGPSPRASPEDRRRRIHSPEARRRQIRISLSRTTAASFPAPLPHLLPCAAAPFPTQQWRVKGGWRRWRKKGGWRQWREKGGGIEEGGRGTVRYRALAFRHRRRRALPLENRRALAFCHRRRHKPLLEPPRAVAREPSSELPPPPVGSE</sequence>
<evidence type="ECO:0000256" key="1">
    <source>
        <dbReference type="SAM" id="MobiDB-lite"/>
    </source>
</evidence>
<dbReference type="Gramene" id="Os01t0879100-01">
    <property type="protein sequence ID" value="Os01t0879100-01"/>
    <property type="gene ID" value="Os01g0879100"/>
</dbReference>
<accession>A0A0P0VB55</accession>
<reference evidence="3" key="1">
    <citation type="journal article" date="2005" name="Nature">
        <title>The map-based sequence of the rice genome.</title>
        <authorList>
            <consortium name="International rice genome sequencing project (IRGSP)"/>
            <person name="Matsumoto T."/>
            <person name="Wu J."/>
            <person name="Kanamori H."/>
            <person name="Katayose Y."/>
            <person name="Fujisawa M."/>
            <person name="Namiki N."/>
            <person name="Mizuno H."/>
            <person name="Yamamoto K."/>
            <person name="Antonio B.A."/>
            <person name="Baba T."/>
            <person name="Sakata K."/>
            <person name="Nagamura Y."/>
            <person name="Aoki H."/>
            <person name="Arikawa K."/>
            <person name="Arita K."/>
            <person name="Bito T."/>
            <person name="Chiden Y."/>
            <person name="Fujitsuka N."/>
            <person name="Fukunaka R."/>
            <person name="Hamada M."/>
            <person name="Harada C."/>
            <person name="Hayashi A."/>
            <person name="Hijishita S."/>
            <person name="Honda M."/>
            <person name="Hosokawa S."/>
            <person name="Ichikawa Y."/>
            <person name="Idonuma A."/>
            <person name="Iijima M."/>
            <person name="Ikeda M."/>
            <person name="Ikeno M."/>
            <person name="Ito K."/>
            <person name="Ito S."/>
            <person name="Ito T."/>
            <person name="Ito Y."/>
            <person name="Ito Y."/>
            <person name="Iwabuchi A."/>
            <person name="Kamiya K."/>
            <person name="Karasawa W."/>
            <person name="Kurita K."/>
            <person name="Katagiri S."/>
            <person name="Kikuta A."/>
            <person name="Kobayashi H."/>
            <person name="Kobayashi N."/>
            <person name="Machita K."/>
            <person name="Maehara T."/>
            <person name="Masukawa M."/>
            <person name="Mizubayashi T."/>
            <person name="Mukai Y."/>
            <person name="Nagasaki H."/>
            <person name="Nagata Y."/>
            <person name="Naito S."/>
            <person name="Nakashima M."/>
            <person name="Nakama Y."/>
            <person name="Nakamichi Y."/>
            <person name="Nakamura M."/>
            <person name="Meguro A."/>
            <person name="Negishi M."/>
            <person name="Ohta I."/>
            <person name="Ohta T."/>
            <person name="Okamoto M."/>
            <person name="Ono N."/>
            <person name="Saji S."/>
            <person name="Sakaguchi M."/>
            <person name="Sakai K."/>
            <person name="Shibata M."/>
            <person name="Shimokawa T."/>
            <person name="Song J."/>
            <person name="Takazaki Y."/>
            <person name="Terasawa K."/>
            <person name="Tsugane M."/>
            <person name="Tsuji K."/>
            <person name="Ueda S."/>
            <person name="Waki K."/>
            <person name="Yamagata H."/>
            <person name="Yamamoto M."/>
            <person name="Yamamoto S."/>
            <person name="Yamane H."/>
            <person name="Yoshiki S."/>
            <person name="Yoshihara R."/>
            <person name="Yukawa K."/>
            <person name="Zhong H."/>
            <person name="Yano M."/>
            <person name="Yuan Q."/>
            <person name="Ouyang S."/>
            <person name="Liu J."/>
            <person name="Jones K.M."/>
            <person name="Gansberger K."/>
            <person name="Moffat K."/>
            <person name="Hill J."/>
            <person name="Bera J."/>
            <person name="Fadrosh D."/>
            <person name="Jin S."/>
            <person name="Johri S."/>
            <person name="Kim M."/>
            <person name="Overton L."/>
            <person name="Reardon M."/>
            <person name="Tsitrin T."/>
            <person name="Vuong H."/>
            <person name="Weaver B."/>
            <person name="Ciecko A."/>
            <person name="Tallon L."/>
            <person name="Jackson J."/>
            <person name="Pai G."/>
            <person name="Aken S.V."/>
            <person name="Utterback T."/>
            <person name="Reidmuller S."/>
            <person name="Feldblyum T."/>
            <person name="Hsiao J."/>
            <person name="Zismann V."/>
            <person name="Iobst S."/>
            <person name="de Vazeille A.R."/>
            <person name="Buell C.R."/>
            <person name="Ying K."/>
            <person name="Li Y."/>
            <person name="Lu T."/>
            <person name="Huang Y."/>
            <person name="Zhao Q."/>
            <person name="Feng Q."/>
            <person name="Zhang L."/>
            <person name="Zhu J."/>
            <person name="Weng Q."/>
            <person name="Mu J."/>
            <person name="Lu Y."/>
            <person name="Fan D."/>
            <person name="Liu Y."/>
            <person name="Guan J."/>
            <person name="Zhang Y."/>
            <person name="Yu S."/>
            <person name="Liu X."/>
            <person name="Zhang Y."/>
            <person name="Hong G."/>
            <person name="Han B."/>
            <person name="Choisne N."/>
            <person name="Demange N."/>
            <person name="Orjeda G."/>
            <person name="Samain S."/>
            <person name="Cattolico L."/>
            <person name="Pelletier E."/>
            <person name="Couloux A."/>
            <person name="Segurens B."/>
            <person name="Wincker P."/>
            <person name="D'Hont A."/>
            <person name="Scarpelli C."/>
            <person name="Weissenbach J."/>
            <person name="Salanoubat M."/>
            <person name="Quetier F."/>
            <person name="Yu Y."/>
            <person name="Kim H.R."/>
            <person name="Rambo T."/>
            <person name="Currie J."/>
            <person name="Collura K."/>
            <person name="Luo M."/>
            <person name="Yang T."/>
            <person name="Ammiraju J.S.S."/>
            <person name="Engler F."/>
            <person name="Soderlund C."/>
            <person name="Wing R.A."/>
            <person name="Palmer L.E."/>
            <person name="de la Bastide M."/>
            <person name="Spiegel L."/>
            <person name="Nascimento L."/>
            <person name="Zutavern T."/>
            <person name="O'Shaughnessy A."/>
            <person name="Dike S."/>
            <person name="Dedhia N."/>
            <person name="Preston R."/>
            <person name="Balija V."/>
            <person name="McCombie W.R."/>
            <person name="Chow T."/>
            <person name="Chen H."/>
            <person name="Chung M."/>
            <person name="Chen C."/>
            <person name="Shaw J."/>
            <person name="Wu H."/>
            <person name="Hsiao K."/>
            <person name="Chao Y."/>
            <person name="Chu M."/>
            <person name="Cheng C."/>
            <person name="Hour A."/>
            <person name="Lee P."/>
            <person name="Lin S."/>
            <person name="Lin Y."/>
            <person name="Liou J."/>
            <person name="Liu S."/>
            <person name="Hsing Y."/>
            <person name="Raghuvanshi S."/>
            <person name="Mohanty A."/>
            <person name="Bharti A.K."/>
            <person name="Gaur A."/>
            <person name="Gupta V."/>
            <person name="Kumar D."/>
            <person name="Ravi V."/>
            <person name="Vij S."/>
            <person name="Kapur A."/>
            <person name="Khurana P."/>
            <person name="Khurana P."/>
            <person name="Khurana J.P."/>
            <person name="Tyagi A.K."/>
            <person name="Gaikwad K."/>
            <person name="Singh A."/>
            <person name="Dalal V."/>
            <person name="Srivastava S."/>
            <person name="Dixit A."/>
            <person name="Pal A.K."/>
            <person name="Ghazi I.A."/>
            <person name="Yadav M."/>
            <person name="Pandit A."/>
            <person name="Bhargava A."/>
            <person name="Sureshbabu K."/>
            <person name="Batra K."/>
            <person name="Sharma T.R."/>
            <person name="Mohapatra T."/>
            <person name="Singh N.K."/>
            <person name="Messing J."/>
            <person name="Nelson A.B."/>
            <person name="Fuks G."/>
            <person name="Kavchok S."/>
            <person name="Keizer G."/>
            <person name="Linton E."/>
            <person name="Llaca V."/>
            <person name="Song R."/>
            <person name="Tanyolac B."/>
            <person name="Young S."/>
            <person name="Ho-Il K."/>
            <person name="Hahn J.H."/>
            <person name="Sangsakoo G."/>
            <person name="Vanavichit A."/>
            <person name="de Mattos Luiz.A.T."/>
            <person name="Zimmer P.D."/>
            <person name="Malone G."/>
            <person name="Dellagostin O."/>
            <person name="de Oliveira A.C."/>
            <person name="Bevan M."/>
            <person name="Bancroft I."/>
            <person name="Minx P."/>
            <person name="Cordum H."/>
            <person name="Wilson R."/>
            <person name="Cheng Z."/>
            <person name="Jin W."/>
            <person name="Jiang J."/>
            <person name="Leong S.A."/>
            <person name="Iwama H."/>
            <person name="Gojobori T."/>
            <person name="Itoh T."/>
            <person name="Niimura Y."/>
            <person name="Fujii Y."/>
            <person name="Habara T."/>
            <person name="Sakai H."/>
            <person name="Sato Y."/>
            <person name="Wilson G."/>
            <person name="Kumar K."/>
            <person name="McCouch S."/>
            <person name="Juretic N."/>
            <person name="Hoen D."/>
            <person name="Wright S."/>
            <person name="Bruskiewich R."/>
            <person name="Bureau T."/>
            <person name="Miyao A."/>
            <person name="Hirochika H."/>
            <person name="Nishikawa T."/>
            <person name="Kadowaki K."/>
            <person name="Sugiura M."/>
            <person name="Burr B."/>
            <person name="Sasaki T."/>
        </authorList>
    </citation>
    <scope>NUCLEOTIDE SEQUENCE [LARGE SCALE GENOMIC DNA]</scope>
    <source>
        <strain evidence="3">cv. Nipponbare</strain>
    </source>
</reference>
<feature type="region of interest" description="Disordered" evidence="1">
    <location>
        <begin position="1"/>
        <end position="104"/>
    </location>
</feature>
<feature type="region of interest" description="Disordered" evidence="1">
    <location>
        <begin position="200"/>
        <end position="223"/>
    </location>
</feature>
<name>A0A0P0VB55_ORYSJ</name>
<reference evidence="2 3" key="2">
    <citation type="journal article" date="2013" name="Plant Cell Physiol.">
        <title>Rice Annotation Project Database (RAP-DB): an integrative and interactive database for rice genomics.</title>
        <authorList>
            <person name="Sakai H."/>
            <person name="Lee S.S."/>
            <person name="Tanaka T."/>
            <person name="Numa H."/>
            <person name="Kim J."/>
            <person name="Kawahara Y."/>
            <person name="Wakimoto H."/>
            <person name="Yang C.C."/>
            <person name="Iwamoto M."/>
            <person name="Abe T."/>
            <person name="Yamada Y."/>
            <person name="Muto A."/>
            <person name="Inokuchi H."/>
            <person name="Ikemura T."/>
            <person name="Matsumoto T."/>
            <person name="Sasaki T."/>
            <person name="Itoh T."/>
        </authorList>
    </citation>
    <scope>NUCLEOTIDE SEQUENCE [LARGE SCALE GENOMIC DNA]</scope>
    <source>
        <strain evidence="3">cv. Nipponbare</strain>
    </source>
</reference>
<dbReference type="Proteomes" id="UP000059680">
    <property type="component" value="Chromosome 1"/>
</dbReference>
<protein>
    <submittedName>
        <fullName evidence="2">Os01g0879100 protein</fullName>
    </submittedName>
</protein>
<evidence type="ECO:0000313" key="2">
    <source>
        <dbReference type="EMBL" id="BAS75536.1"/>
    </source>
</evidence>
<gene>
    <name evidence="2" type="ordered locus">Os01g0879100</name>
    <name evidence="2" type="ORF">OSNPB_010879100</name>
</gene>
<dbReference type="AlphaFoldDB" id="A0A0P0VB55"/>
<dbReference type="EMBL" id="AP014957">
    <property type="protein sequence ID" value="BAS75536.1"/>
    <property type="molecule type" value="Genomic_DNA"/>
</dbReference>
<keyword evidence="3" id="KW-1185">Reference proteome</keyword>
<dbReference type="InParanoid" id="A0A0P0VB55"/>
<feature type="compositionally biased region" description="Pro residues" evidence="1">
    <location>
        <begin position="214"/>
        <end position="223"/>
    </location>
</feature>
<dbReference type="PaxDb" id="39947-A0A0P0VB55"/>